<comment type="similarity">
    <text evidence="1 3">Belongs to the type-B carboxylesterase/lipase family.</text>
</comment>
<dbReference type="InterPro" id="IPR019819">
    <property type="entry name" value="Carboxylesterase_B_CS"/>
</dbReference>
<name>A0A8H3UHE2_VENIN</name>
<dbReference type="Proteomes" id="UP000447873">
    <property type="component" value="Unassembled WGS sequence"/>
</dbReference>
<organism evidence="6 7">
    <name type="scientific">Venturia inaequalis</name>
    <name type="common">Apple scab fungus</name>
    <dbReference type="NCBI Taxonomy" id="5025"/>
    <lineage>
        <taxon>Eukaryota</taxon>
        <taxon>Fungi</taxon>
        <taxon>Dikarya</taxon>
        <taxon>Ascomycota</taxon>
        <taxon>Pezizomycotina</taxon>
        <taxon>Dothideomycetes</taxon>
        <taxon>Pleosporomycetidae</taxon>
        <taxon>Venturiales</taxon>
        <taxon>Venturiaceae</taxon>
        <taxon>Venturia</taxon>
    </lineage>
</organism>
<evidence type="ECO:0000313" key="6">
    <source>
        <dbReference type="EMBL" id="KAE9970070.1"/>
    </source>
</evidence>
<dbReference type="PROSITE" id="PS00941">
    <property type="entry name" value="CARBOXYLESTERASE_B_2"/>
    <property type="match status" value="1"/>
</dbReference>
<dbReference type="InterPro" id="IPR002018">
    <property type="entry name" value="CarbesteraseB"/>
</dbReference>
<dbReference type="InterPro" id="IPR019826">
    <property type="entry name" value="Carboxylesterase_B_AS"/>
</dbReference>
<dbReference type="InterPro" id="IPR029058">
    <property type="entry name" value="AB_hydrolase_fold"/>
</dbReference>
<dbReference type="SUPFAM" id="SSF53474">
    <property type="entry name" value="alpha/beta-Hydrolases"/>
    <property type="match status" value="1"/>
</dbReference>
<evidence type="ECO:0000256" key="2">
    <source>
        <dbReference type="ARBA" id="ARBA00022801"/>
    </source>
</evidence>
<evidence type="ECO:0000256" key="3">
    <source>
        <dbReference type="RuleBase" id="RU361235"/>
    </source>
</evidence>
<keyword evidence="2 3" id="KW-0378">Hydrolase</keyword>
<dbReference type="Gene3D" id="3.40.50.1820">
    <property type="entry name" value="alpha/beta hydrolase"/>
    <property type="match status" value="1"/>
</dbReference>
<evidence type="ECO:0000259" key="5">
    <source>
        <dbReference type="Pfam" id="PF00135"/>
    </source>
</evidence>
<dbReference type="PANTHER" id="PTHR11559">
    <property type="entry name" value="CARBOXYLESTERASE"/>
    <property type="match status" value="1"/>
</dbReference>
<dbReference type="AlphaFoldDB" id="A0A8H3UHE2"/>
<gene>
    <name evidence="6" type="ORF">EG328_006497</name>
</gene>
<evidence type="ECO:0000313" key="7">
    <source>
        <dbReference type="Proteomes" id="UP000447873"/>
    </source>
</evidence>
<dbReference type="InterPro" id="IPR050309">
    <property type="entry name" value="Type-B_Carboxylest/Lipase"/>
</dbReference>
<accession>A0A8H3UHE2</accession>
<evidence type="ECO:0000256" key="1">
    <source>
        <dbReference type="ARBA" id="ARBA00005964"/>
    </source>
</evidence>
<comment type="caution">
    <text evidence="6">The sequence shown here is derived from an EMBL/GenBank/DDBJ whole genome shotgun (WGS) entry which is preliminary data.</text>
</comment>
<feature type="region of interest" description="Disordered" evidence="4">
    <location>
        <begin position="115"/>
        <end position="138"/>
    </location>
</feature>
<dbReference type="Pfam" id="PF00135">
    <property type="entry name" value="COesterase"/>
    <property type="match status" value="1"/>
</dbReference>
<dbReference type="GO" id="GO:0016787">
    <property type="term" value="F:hydrolase activity"/>
    <property type="evidence" value="ECO:0007669"/>
    <property type="project" value="UniProtKB-KW"/>
</dbReference>
<dbReference type="FunFam" id="3.40.50.1820:FF:000266">
    <property type="entry name" value="Carboxylic ester hydrolase"/>
    <property type="match status" value="1"/>
</dbReference>
<dbReference type="PROSITE" id="PS00122">
    <property type="entry name" value="CARBOXYLESTERASE_B_1"/>
    <property type="match status" value="1"/>
</dbReference>
<protein>
    <recommendedName>
        <fullName evidence="3">Carboxylic ester hydrolase</fullName>
        <ecNumber evidence="3">3.1.1.-</ecNumber>
    </recommendedName>
</protein>
<proteinExistence type="inferred from homology"/>
<sequence length="628" mass="67465">MARANHHLSGSIQHESYGSRGPWLLFVRNNVNVVELWLTGKQSAASFSVALAIASAQQPQVHLGYSTYQGYTNATSKLSVFNGIRYAAPPIGALRWVAPQAPIVNNASIIDATRPGAQCPQNRNAPNPADLSDPEDGSGSEDCLFLNVYAPDDAKKLPVLVWIHGGGYGAGNGRQDFTQIINSNNNSFVGVAIQYRLGAFGFASSDEIFRNGVANAGIYDQLFALQWVQDHISKFGGDPSRVTISGESAGGGSVMLLGMAWGGTLGNKLFTNTIAASPYLPMQYGYKDWVPSQSYYSFAARAGCFPFTAYGSSNTTVLECLRSKDSATLISASQNISKSGTYGTWGFLPVTDGKAIQQLPSIQLQSKVLNGQRLLVGNNANEGPGFTPQNITTEDDLVAWLNLTFPLFTNDDISKILQHYPTNNAPVDSSAPLFATLGDTGPTALNQSSLGTGQQQRANNIYAETTFVCPSYWMAEAYSGKTGFSSYKYQFSVPISIHGQDVSGYFGPAAPEQGPDFEYAFMKIWGNFITTNNPSISDKIANGGSSNSTANNPAIFWPSFNVTMPYQLNLNQSGGVPLSVSLNSAVNATELVGPTLRNDFRLVNAYTWEGGRGARCNFWRDVGVAVPE</sequence>
<dbReference type="EMBL" id="WNWS01000345">
    <property type="protein sequence ID" value="KAE9970070.1"/>
    <property type="molecule type" value="Genomic_DNA"/>
</dbReference>
<dbReference type="EC" id="3.1.1.-" evidence="3"/>
<evidence type="ECO:0000256" key="4">
    <source>
        <dbReference type="SAM" id="MobiDB-lite"/>
    </source>
</evidence>
<feature type="domain" description="Carboxylesterase type B" evidence="5">
    <location>
        <begin position="59"/>
        <end position="545"/>
    </location>
</feature>
<reference evidence="6 7" key="1">
    <citation type="submission" date="2018-12" db="EMBL/GenBank/DDBJ databases">
        <title>Venturia inaequalis Genome Resource.</title>
        <authorList>
            <person name="Lichtner F.J."/>
        </authorList>
    </citation>
    <scope>NUCLEOTIDE SEQUENCE [LARGE SCALE GENOMIC DNA]</scope>
    <source>
        <strain evidence="6 7">120213</strain>
    </source>
</reference>